<dbReference type="Pfam" id="PF12625">
    <property type="entry name" value="Arabinose_bd"/>
    <property type="match status" value="1"/>
</dbReference>
<reference evidence="5 6" key="1">
    <citation type="submission" date="2016-01" db="EMBL/GenBank/DDBJ databases">
        <title>Genome sequencing of Roseivirga spongicola UST030701-084.</title>
        <authorList>
            <person name="Selvaratnam C."/>
            <person name="Thevarajoo S."/>
            <person name="Goh K.M."/>
            <person name="Ee R."/>
            <person name="Chan K.-G."/>
            <person name="Chong C.S."/>
        </authorList>
    </citation>
    <scope>NUCLEOTIDE SEQUENCE [LARGE SCALE GENOMIC DNA]</scope>
    <source>
        <strain evidence="5 6">UST030701-084</strain>
    </source>
</reference>
<name>A0A150XAN2_9BACT</name>
<dbReference type="PROSITE" id="PS01124">
    <property type="entry name" value="HTH_ARAC_FAMILY_2"/>
    <property type="match status" value="1"/>
</dbReference>
<dbReference type="EMBL" id="LRPC01000012">
    <property type="protein sequence ID" value="KYG75773.1"/>
    <property type="molecule type" value="Genomic_DNA"/>
</dbReference>
<dbReference type="RefSeq" id="WP_068219617.1">
    <property type="nucleotide sequence ID" value="NZ_CP139724.1"/>
</dbReference>
<keyword evidence="3" id="KW-0804">Transcription</keyword>
<dbReference type="PANTHER" id="PTHR47894:SF1">
    <property type="entry name" value="HTH-TYPE TRANSCRIPTIONAL REGULATOR VQSM"/>
    <property type="match status" value="1"/>
</dbReference>
<dbReference type="InterPro" id="IPR009057">
    <property type="entry name" value="Homeodomain-like_sf"/>
</dbReference>
<keyword evidence="2" id="KW-0238">DNA-binding</keyword>
<dbReference type="SUPFAM" id="SSF46689">
    <property type="entry name" value="Homeodomain-like"/>
    <property type="match status" value="1"/>
</dbReference>
<evidence type="ECO:0000256" key="1">
    <source>
        <dbReference type="ARBA" id="ARBA00023015"/>
    </source>
</evidence>
<evidence type="ECO:0000256" key="2">
    <source>
        <dbReference type="ARBA" id="ARBA00023125"/>
    </source>
</evidence>
<keyword evidence="6" id="KW-1185">Reference proteome</keyword>
<dbReference type="GO" id="GO:0005829">
    <property type="term" value="C:cytosol"/>
    <property type="evidence" value="ECO:0007669"/>
    <property type="project" value="TreeGrafter"/>
</dbReference>
<evidence type="ECO:0000313" key="6">
    <source>
        <dbReference type="Proteomes" id="UP000075606"/>
    </source>
</evidence>
<evidence type="ECO:0000256" key="3">
    <source>
        <dbReference type="ARBA" id="ARBA00023163"/>
    </source>
</evidence>
<dbReference type="PANTHER" id="PTHR47894">
    <property type="entry name" value="HTH-TYPE TRANSCRIPTIONAL REGULATOR GADX"/>
    <property type="match status" value="1"/>
</dbReference>
<sequence>MKFTSIKLYDKMVKQVLSEGLPKEAIPSIPLVEGNERPDAVPADLFFELHEIAHEKLPTGCALRVGSNMEMDDYGVLGLSWKTCSKARDLFDRSVRYFNLLTNTYVFEVEDIGEHSRIYLHREPYRMGVARSNEATFSATVTVVQAITGEKFFPVEVSFQHQPHENLALYNETFRCPINFEQPHNYITYRRTDLNTRTAKADESINRFLSERMDEEAKGIEISAYKLLADIKKLVTNALPSGIPSIERISEALGLSKRSLNRRLSESGYNYRNLVSQTQQEISEDLLRNTDNSVGEIAFRTGFSEQSAFNRAFKRWTGTSPVEFRKSQ</sequence>
<gene>
    <name evidence="5" type="ORF">AWW68_08015</name>
</gene>
<accession>A0A150XAN2</accession>
<dbReference type="InterPro" id="IPR020449">
    <property type="entry name" value="Tscrpt_reg_AraC-type_HTH"/>
</dbReference>
<keyword evidence="1" id="KW-0805">Transcription regulation</keyword>
<dbReference type="Gene3D" id="1.10.10.60">
    <property type="entry name" value="Homeodomain-like"/>
    <property type="match status" value="1"/>
</dbReference>
<comment type="caution">
    <text evidence="5">The sequence shown here is derived from an EMBL/GenBank/DDBJ whole genome shotgun (WGS) entry which is preliminary data.</text>
</comment>
<organism evidence="5 6">
    <name type="scientific">Roseivirga spongicola</name>
    <dbReference type="NCBI Taxonomy" id="333140"/>
    <lineage>
        <taxon>Bacteria</taxon>
        <taxon>Pseudomonadati</taxon>
        <taxon>Bacteroidota</taxon>
        <taxon>Cytophagia</taxon>
        <taxon>Cytophagales</taxon>
        <taxon>Roseivirgaceae</taxon>
        <taxon>Roseivirga</taxon>
    </lineage>
</organism>
<evidence type="ECO:0000313" key="5">
    <source>
        <dbReference type="EMBL" id="KYG75773.1"/>
    </source>
</evidence>
<dbReference type="OrthoDB" id="5582699at2"/>
<dbReference type="InterPro" id="IPR032687">
    <property type="entry name" value="AraC-type_N"/>
</dbReference>
<protein>
    <recommendedName>
        <fullName evidence="4">HTH araC/xylS-type domain-containing protein</fullName>
    </recommendedName>
</protein>
<dbReference type="AlphaFoldDB" id="A0A150XAN2"/>
<dbReference type="PRINTS" id="PR00032">
    <property type="entry name" value="HTHARAC"/>
</dbReference>
<dbReference type="Proteomes" id="UP000075606">
    <property type="component" value="Unassembled WGS sequence"/>
</dbReference>
<dbReference type="GO" id="GO:0000976">
    <property type="term" value="F:transcription cis-regulatory region binding"/>
    <property type="evidence" value="ECO:0007669"/>
    <property type="project" value="TreeGrafter"/>
</dbReference>
<feature type="domain" description="HTH araC/xylS-type" evidence="4">
    <location>
        <begin position="229"/>
        <end position="327"/>
    </location>
</feature>
<dbReference type="SMART" id="SM00342">
    <property type="entry name" value="HTH_ARAC"/>
    <property type="match status" value="1"/>
</dbReference>
<dbReference type="Pfam" id="PF12833">
    <property type="entry name" value="HTH_18"/>
    <property type="match status" value="1"/>
</dbReference>
<dbReference type="InterPro" id="IPR018060">
    <property type="entry name" value="HTH_AraC"/>
</dbReference>
<dbReference type="GO" id="GO:0003700">
    <property type="term" value="F:DNA-binding transcription factor activity"/>
    <property type="evidence" value="ECO:0007669"/>
    <property type="project" value="InterPro"/>
</dbReference>
<dbReference type="STRING" id="333140.AWW68_08015"/>
<evidence type="ECO:0000259" key="4">
    <source>
        <dbReference type="PROSITE" id="PS01124"/>
    </source>
</evidence>
<proteinExistence type="predicted"/>